<evidence type="ECO:0000313" key="2">
    <source>
        <dbReference type="Proteomes" id="UP000188728"/>
    </source>
</evidence>
<proteinExistence type="predicted"/>
<dbReference type="EMBL" id="MLHK01000065">
    <property type="protein sequence ID" value="OOF43819.1"/>
    <property type="molecule type" value="Genomic_DNA"/>
</dbReference>
<dbReference type="RefSeq" id="WP_077474587.1">
    <property type="nucleotide sequence ID" value="NZ_MLHK01000065.1"/>
</dbReference>
<evidence type="ECO:0000313" key="1">
    <source>
        <dbReference type="EMBL" id="OOF43819.1"/>
    </source>
</evidence>
<protein>
    <submittedName>
        <fullName evidence="1">Uncharacterized protein</fullName>
    </submittedName>
</protein>
<organism evidence="1 2">
    <name type="scientific">Rodentibacter trehalosifermentans</name>
    <dbReference type="NCBI Taxonomy" id="1908263"/>
    <lineage>
        <taxon>Bacteria</taxon>
        <taxon>Pseudomonadati</taxon>
        <taxon>Pseudomonadota</taxon>
        <taxon>Gammaproteobacteria</taxon>
        <taxon>Pasteurellales</taxon>
        <taxon>Pasteurellaceae</taxon>
        <taxon>Rodentibacter</taxon>
    </lineage>
</organism>
<dbReference type="Proteomes" id="UP000188728">
    <property type="component" value="Unassembled WGS sequence"/>
</dbReference>
<comment type="caution">
    <text evidence="1">The sequence shown here is derived from an EMBL/GenBank/DDBJ whole genome shotgun (WGS) entry which is preliminary data.</text>
</comment>
<sequence>MYNSLLFRSRKKSAINIQTVFKTYQKSTVLYLIKVKDSTEAKILEKAFSYYLVKPLPYTHLYASSLEILPNNLPE</sequence>
<accession>A0A1V3IPK3</accession>
<dbReference type="AlphaFoldDB" id="A0A1V3IPK3"/>
<reference evidence="1 2" key="1">
    <citation type="submission" date="2016-10" db="EMBL/GenBank/DDBJ databases">
        <title>Rodentibacter gen. nov. and new species.</title>
        <authorList>
            <person name="Christensen H."/>
        </authorList>
    </citation>
    <scope>NUCLEOTIDE SEQUENCE [LARGE SCALE GENOMIC DNA]</scope>
    <source>
        <strain evidence="1 2">H1983213011</strain>
    </source>
</reference>
<gene>
    <name evidence="1" type="ORF">BKK51_10910</name>
</gene>
<name>A0A1V3IPK3_9PAST</name>